<dbReference type="EMBL" id="CAOQHR010000009">
    <property type="protein sequence ID" value="CAI6339418.1"/>
    <property type="molecule type" value="Genomic_DNA"/>
</dbReference>
<gene>
    <name evidence="2" type="ORF">PDIGIT_LOCUS12577</name>
</gene>
<keyword evidence="1" id="KW-0812">Transmembrane</keyword>
<organism evidence="2 3">
    <name type="scientific">Periconia digitata</name>
    <dbReference type="NCBI Taxonomy" id="1303443"/>
    <lineage>
        <taxon>Eukaryota</taxon>
        <taxon>Fungi</taxon>
        <taxon>Dikarya</taxon>
        <taxon>Ascomycota</taxon>
        <taxon>Pezizomycotina</taxon>
        <taxon>Dothideomycetes</taxon>
        <taxon>Pleosporomycetidae</taxon>
        <taxon>Pleosporales</taxon>
        <taxon>Massarineae</taxon>
        <taxon>Periconiaceae</taxon>
        <taxon>Periconia</taxon>
    </lineage>
</organism>
<name>A0A9W4US93_9PLEO</name>
<keyword evidence="1" id="KW-1133">Transmembrane helix</keyword>
<sequence>MIPASSIISSKCPDNTALVDEHCLLNTCPVYPVGKEATRLKGTSMSTWVRINYFHFYTGEDRFNGPGDPPRQYLTEMPRDGIETFQINANTLILISALSVLALMFKCAYWR</sequence>
<accession>A0A9W4US93</accession>
<dbReference type="Proteomes" id="UP001152607">
    <property type="component" value="Unassembled WGS sequence"/>
</dbReference>
<dbReference type="AlphaFoldDB" id="A0A9W4US93"/>
<evidence type="ECO:0000313" key="3">
    <source>
        <dbReference type="Proteomes" id="UP001152607"/>
    </source>
</evidence>
<reference evidence="2" key="1">
    <citation type="submission" date="2023-01" db="EMBL/GenBank/DDBJ databases">
        <authorList>
            <person name="Van Ghelder C."/>
            <person name="Rancurel C."/>
        </authorList>
    </citation>
    <scope>NUCLEOTIDE SEQUENCE</scope>
    <source>
        <strain evidence="2">CNCM I-4278</strain>
    </source>
</reference>
<proteinExistence type="predicted"/>
<keyword evidence="1" id="KW-0472">Membrane</keyword>
<keyword evidence="3" id="KW-1185">Reference proteome</keyword>
<evidence type="ECO:0000313" key="2">
    <source>
        <dbReference type="EMBL" id="CAI6339418.1"/>
    </source>
</evidence>
<comment type="caution">
    <text evidence="2">The sequence shown here is derived from an EMBL/GenBank/DDBJ whole genome shotgun (WGS) entry which is preliminary data.</text>
</comment>
<evidence type="ECO:0000256" key="1">
    <source>
        <dbReference type="SAM" id="Phobius"/>
    </source>
</evidence>
<feature type="transmembrane region" description="Helical" evidence="1">
    <location>
        <begin position="87"/>
        <end position="105"/>
    </location>
</feature>
<protein>
    <submittedName>
        <fullName evidence="2">Uncharacterized protein</fullName>
    </submittedName>
</protein>